<comment type="caution">
    <text evidence="1">The sequence shown here is derived from an EMBL/GenBank/DDBJ whole genome shotgun (WGS) entry which is preliminary data.</text>
</comment>
<reference evidence="1 2" key="1">
    <citation type="submission" date="2015-11" db="EMBL/GenBank/DDBJ databases">
        <title>Genomic analysis of 38 Legionella species identifies large and diverse effector repertoires.</title>
        <authorList>
            <person name="Burstein D."/>
            <person name="Amaro F."/>
            <person name="Zusman T."/>
            <person name="Lifshitz Z."/>
            <person name="Cohen O."/>
            <person name="Gilbert J.A."/>
            <person name="Pupko T."/>
            <person name="Shuman H.A."/>
            <person name="Segal G."/>
        </authorList>
    </citation>
    <scope>NUCLEOTIDE SEQUENCE [LARGE SCALE GENOMIC DNA]</scope>
    <source>
        <strain evidence="1 2">BL-540</strain>
    </source>
</reference>
<name>A0A0W0VG03_9GAMM</name>
<dbReference type="EMBL" id="LNYJ01000003">
    <property type="protein sequence ID" value="KTD19041.1"/>
    <property type="molecule type" value="Genomic_DNA"/>
</dbReference>
<evidence type="ECO:0000313" key="1">
    <source>
        <dbReference type="EMBL" id="KTD19041.1"/>
    </source>
</evidence>
<evidence type="ECO:0000313" key="2">
    <source>
        <dbReference type="Proteomes" id="UP000055035"/>
    </source>
</evidence>
<organism evidence="1 2">
    <name type="scientific">Legionella jordanis</name>
    <dbReference type="NCBI Taxonomy" id="456"/>
    <lineage>
        <taxon>Bacteria</taxon>
        <taxon>Pseudomonadati</taxon>
        <taxon>Pseudomonadota</taxon>
        <taxon>Gammaproteobacteria</taxon>
        <taxon>Legionellales</taxon>
        <taxon>Legionellaceae</taxon>
        <taxon>Legionella</taxon>
    </lineage>
</organism>
<proteinExistence type="predicted"/>
<sequence length="77" mass="8767">MLDVLAQILASQGQWFFCMTQIFWGLNRAGRDGIVVVYTTVRAKHDYLITPACHEPNYLNFAHHGALESPLSENILY</sequence>
<protein>
    <submittedName>
        <fullName evidence="1">Uncharacterized protein</fullName>
    </submittedName>
</protein>
<dbReference type="AlphaFoldDB" id="A0A0W0VG03"/>
<dbReference type="Proteomes" id="UP000055035">
    <property type="component" value="Unassembled WGS sequence"/>
</dbReference>
<gene>
    <name evidence="1" type="ORF">Ljor_0264</name>
</gene>
<keyword evidence="2" id="KW-1185">Reference proteome</keyword>
<accession>A0A0W0VG03</accession>